<name>A0ABX2H7K3_9FIRM</name>
<comment type="caution">
    <text evidence="1">The sequence shown here is derived from an EMBL/GenBank/DDBJ whole genome shotgun (WGS) entry which is preliminary data.</text>
</comment>
<dbReference type="Proteomes" id="UP001644719">
    <property type="component" value="Unassembled WGS sequence"/>
</dbReference>
<evidence type="ECO:0000313" key="2">
    <source>
        <dbReference type="Proteomes" id="UP001644719"/>
    </source>
</evidence>
<gene>
    <name evidence="1" type="ORF">G5B17_12325</name>
</gene>
<evidence type="ECO:0000313" key="1">
    <source>
        <dbReference type="EMBL" id="NSG86174.1"/>
    </source>
</evidence>
<dbReference type="RefSeq" id="WP_147422292.1">
    <property type="nucleotide sequence ID" value="NZ_JAAITS010000034.1"/>
</dbReference>
<reference evidence="1 2" key="1">
    <citation type="journal article" date="2020" name="Cell Host Microbe">
        <title>Functional and Genomic Variation between Human-Derived Isolates of Lachnospiraceae Reveals Inter- and Intra-Species Diversity.</title>
        <authorList>
            <person name="Sorbara M.T."/>
            <person name="Littmann E.R."/>
            <person name="Fontana E."/>
            <person name="Moody T.U."/>
            <person name="Kohout C.E."/>
            <person name="Gjonbalaj M."/>
            <person name="Eaton V."/>
            <person name="Seok R."/>
            <person name="Leiner I.M."/>
            <person name="Pamer E.G."/>
        </authorList>
    </citation>
    <scope>NUCLEOTIDE SEQUENCE [LARGE SCALE GENOMIC DNA]</scope>
    <source>
        <strain evidence="1 2">MSK.17.74</strain>
    </source>
</reference>
<proteinExistence type="predicted"/>
<sequence>MKMTSEERELLKRMDAGELDGMVGDMFQTDGGSTVWTIIKNGIPVRFKQGPGGKFFNGKENERYEGVLHTLAKWMTDEERLDFLRKFGWLIHDAAVNAYSAKFKPKK</sequence>
<keyword evidence="2" id="KW-1185">Reference proteome</keyword>
<protein>
    <submittedName>
        <fullName evidence="1">Uncharacterized protein</fullName>
    </submittedName>
</protein>
<accession>A0ABX2H7K3</accession>
<dbReference type="EMBL" id="JAAITS010000034">
    <property type="protein sequence ID" value="NSG86174.1"/>
    <property type="molecule type" value="Genomic_DNA"/>
</dbReference>
<organism evidence="1 2">
    <name type="scientific">Blautia faecis</name>
    <dbReference type="NCBI Taxonomy" id="871665"/>
    <lineage>
        <taxon>Bacteria</taxon>
        <taxon>Bacillati</taxon>
        <taxon>Bacillota</taxon>
        <taxon>Clostridia</taxon>
        <taxon>Lachnospirales</taxon>
        <taxon>Lachnospiraceae</taxon>
        <taxon>Blautia</taxon>
    </lineage>
</organism>